<dbReference type="InParanoid" id="A0A074YMV3"/>
<organism evidence="1 2">
    <name type="scientific">Aureobasidium subglaciale (strain EXF-2481)</name>
    <name type="common">Aureobasidium pullulans var. subglaciale</name>
    <dbReference type="NCBI Taxonomy" id="1043005"/>
    <lineage>
        <taxon>Eukaryota</taxon>
        <taxon>Fungi</taxon>
        <taxon>Dikarya</taxon>
        <taxon>Ascomycota</taxon>
        <taxon>Pezizomycotina</taxon>
        <taxon>Dothideomycetes</taxon>
        <taxon>Dothideomycetidae</taxon>
        <taxon>Dothideales</taxon>
        <taxon>Saccotheciaceae</taxon>
        <taxon>Aureobasidium</taxon>
    </lineage>
</organism>
<dbReference type="RefSeq" id="XP_013346062.1">
    <property type="nucleotide sequence ID" value="XM_013490608.1"/>
</dbReference>
<dbReference type="Proteomes" id="UP000030641">
    <property type="component" value="Unassembled WGS sequence"/>
</dbReference>
<dbReference type="HOGENOM" id="CLU_1722001_0_0_1"/>
<reference evidence="1 2" key="1">
    <citation type="journal article" date="2014" name="BMC Genomics">
        <title>Genome sequencing of four Aureobasidium pullulans varieties: biotechnological potential, stress tolerance, and description of new species.</title>
        <authorList>
            <person name="Gostin Ar C."/>
            <person name="Ohm R.A."/>
            <person name="Kogej T."/>
            <person name="Sonjak S."/>
            <person name="Turk M."/>
            <person name="Zajc J."/>
            <person name="Zalar P."/>
            <person name="Grube M."/>
            <person name="Sun H."/>
            <person name="Han J."/>
            <person name="Sharma A."/>
            <person name="Chiniquy J."/>
            <person name="Ngan C.Y."/>
            <person name="Lipzen A."/>
            <person name="Barry K."/>
            <person name="Grigoriev I.V."/>
            <person name="Gunde-Cimerman N."/>
        </authorList>
    </citation>
    <scope>NUCLEOTIDE SEQUENCE [LARGE SCALE GENOMIC DNA]</scope>
    <source>
        <strain evidence="1 2">EXF-2481</strain>
    </source>
</reference>
<accession>A0A074YMV3</accession>
<protein>
    <submittedName>
        <fullName evidence="1">Uncharacterized protein</fullName>
    </submittedName>
</protein>
<evidence type="ECO:0000313" key="2">
    <source>
        <dbReference type="Proteomes" id="UP000030641"/>
    </source>
</evidence>
<proteinExistence type="predicted"/>
<name>A0A074YMV3_AURSE</name>
<gene>
    <name evidence="1" type="ORF">AUEXF2481DRAFT_598958</name>
</gene>
<dbReference type="AlphaFoldDB" id="A0A074YMV3"/>
<dbReference type="EMBL" id="KL584754">
    <property type="protein sequence ID" value="KEQ97439.1"/>
    <property type="molecule type" value="Genomic_DNA"/>
</dbReference>
<evidence type="ECO:0000313" key="1">
    <source>
        <dbReference type="EMBL" id="KEQ97439.1"/>
    </source>
</evidence>
<keyword evidence="2" id="KW-1185">Reference proteome</keyword>
<sequence length="152" mass="16849">MFIPQANFVMEYVCQGSSEEREVCSRVHEHALSLHLHGHDVMVGCAQRGVPETSGYPEDSLVQASLLFTTVQARADFPPHLVDLIDEALSSDTDGNLSSIFGTSRSQSVPYPELKKNAKITCPFTESNHGSCHITFWRLTSDTPYHLAKRAD</sequence>
<dbReference type="GeneID" id="25369318"/>